<evidence type="ECO:0000313" key="2">
    <source>
        <dbReference type="Proteomes" id="UP000655366"/>
    </source>
</evidence>
<name>A0A931CLA6_9MICC</name>
<gene>
    <name evidence="1" type="ORF">IV500_02185</name>
</gene>
<dbReference type="EMBL" id="JADNYM010000002">
    <property type="protein sequence ID" value="MBG0738245.1"/>
    <property type="molecule type" value="Genomic_DNA"/>
</dbReference>
<sequence>MTGGAARQGESGSLAGHNRISTQALTSVARGAAAEIFDVAPADVRVSFADDGGLLALSVSLPIGIPPLTAVVRDPDRVAAHGGPIWSRAVHAKVAILDRVAALSGSGLSRVNIRITGVRATERSRVR</sequence>
<reference evidence="1 2" key="1">
    <citation type="submission" date="2020-11" db="EMBL/GenBank/DDBJ databases">
        <title>Arthrobacter antarcticus sp. nov., isolated from Antarctic Soil.</title>
        <authorList>
            <person name="Li J."/>
        </authorList>
    </citation>
    <scope>NUCLEOTIDE SEQUENCE [LARGE SCALE GENOMIC DNA]</scope>
    <source>
        <strain evidence="1 2">Z1-20</strain>
    </source>
</reference>
<accession>A0A931CLA6</accession>
<dbReference type="AlphaFoldDB" id="A0A931CLA6"/>
<keyword evidence="2" id="KW-1185">Reference proteome</keyword>
<organism evidence="1 2">
    <name type="scientific">Arthrobacter terrae</name>
    <dbReference type="NCBI Taxonomy" id="2935737"/>
    <lineage>
        <taxon>Bacteria</taxon>
        <taxon>Bacillati</taxon>
        <taxon>Actinomycetota</taxon>
        <taxon>Actinomycetes</taxon>
        <taxon>Micrococcales</taxon>
        <taxon>Micrococcaceae</taxon>
        <taxon>Arthrobacter</taxon>
    </lineage>
</organism>
<proteinExistence type="predicted"/>
<evidence type="ECO:0000313" key="1">
    <source>
        <dbReference type="EMBL" id="MBG0738245.1"/>
    </source>
</evidence>
<dbReference type="RefSeq" id="WP_196395174.1">
    <property type="nucleotide sequence ID" value="NZ_JADNYM010000002.1"/>
</dbReference>
<protein>
    <submittedName>
        <fullName evidence="1">Uncharacterized protein</fullName>
    </submittedName>
</protein>
<dbReference type="Proteomes" id="UP000655366">
    <property type="component" value="Unassembled WGS sequence"/>
</dbReference>
<comment type="caution">
    <text evidence="1">The sequence shown here is derived from an EMBL/GenBank/DDBJ whole genome shotgun (WGS) entry which is preliminary data.</text>
</comment>